<evidence type="ECO:0000313" key="4">
    <source>
        <dbReference type="Proteomes" id="UP000274922"/>
    </source>
</evidence>
<protein>
    <submittedName>
        <fullName evidence="1">S-adenosyl-L-methionine-dependent methyltransferase</fullName>
    </submittedName>
</protein>
<proteinExistence type="predicted"/>
<dbReference type="CDD" id="cd02440">
    <property type="entry name" value="AdoMet_MTases"/>
    <property type="match status" value="1"/>
</dbReference>
<dbReference type="SUPFAM" id="SSF53335">
    <property type="entry name" value="S-adenosyl-L-methionine-dependent methyltransferases"/>
    <property type="match status" value="1"/>
</dbReference>
<evidence type="ECO:0000313" key="1">
    <source>
        <dbReference type="EMBL" id="RKO97482.1"/>
    </source>
</evidence>
<sequence length="228" mass="24901">MRVRDLESALQPLRTFETPKIRLEQYGTPPVIAAPALLAAHHEFDDFEGHSVIDLGTGPGILGITCAILGADHVIGIDADPDALAIAADNVEQAEVEMDLIAAFVTDPAPADGDRANESDVWSRLRADTVIMNPPFGTKTAPGADMMFLRRALSIATRAVYSMHKTSTREYVQRQAQRAGWNAHVVGELKYNLPASYRFHKRKSVNIEVDFIRFTPNASDSEAASDSD</sequence>
<dbReference type="GO" id="GO:0008988">
    <property type="term" value="F:rRNA (adenine-N6-)-methyltransferase activity"/>
    <property type="evidence" value="ECO:0007669"/>
    <property type="project" value="TreeGrafter"/>
</dbReference>
<dbReference type="OrthoDB" id="7848332at2759"/>
<evidence type="ECO:0000313" key="2">
    <source>
        <dbReference type="EMBL" id="RKP01373.1"/>
    </source>
</evidence>
<dbReference type="InterPro" id="IPR029063">
    <property type="entry name" value="SAM-dependent_MTases_sf"/>
</dbReference>
<dbReference type="PANTHER" id="PTHR23290">
    <property type="entry name" value="RRNA N6-ADENOSINE-METHYLTRANSFERASE METTL5"/>
    <property type="match status" value="1"/>
</dbReference>
<organism evidence="1 3">
    <name type="scientific">Caulochytrium protostelioides</name>
    <dbReference type="NCBI Taxonomy" id="1555241"/>
    <lineage>
        <taxon>Eukaryota</taxon>
        <taxon>Fungi</taxon>
        <taxon>Fungi incertae sedis</taxon>
        <taxon>Chytridiomycota</taxon>
        <taxon>Chytridiomycota incertae sedis</taxon>
        <taxon>Chytridiomycetes</taxon>
        <taxon>Caulochytriales</taxon>
        <taxon>Caulochytriaceae</taxon>
        <taxon>Caulochytrium</taxon>
    </lineage>
</organism>
<dbReference type="InterPro" id="IPR051720">
    <property type="entry name" value="rRNA_MeTrfase/Polyamine_Synth"/>
</dbReference>
<gene>
    <name evidence="1" type="ORF">CAUPRSCDRAFT_6452</name>
    <name evidence="2" type="ORF">CXG81DRAFT_25922</name>
</gene>
<dbReference type="InterPro" id="IPR002052">
    <property type="entry name" value="DNA_methylase_N6_adenine_CS"/>
</dbReference>
<dbReference type="PANTHER" id="PTHR23290:SF0">
    <property type="entry name" value="RRNA N6-ADENOSINE-METHYLTRANSFERASE METTL5"/>
    <property type="match status" value="1"/>
</dbReference>
<keyword evidence="4" id="KW-1185">Reference proteome</keyword>
<reference evidence="3 4" key="1">
    <citation type="journal article" date="2018" name="Nat. Microbiol.">
        <title>Leveraging single-cell genomics to expand the fungal tree of life.</title>
        <authorList>
            <person name="Ahrendt S.R."/>
            <person name="Quandt C.A."/>
            <person name="Ciobanu D."/>
            <person name="Clum A."/>
            <person name="Salamov A."/>
            <person name="Andreopoulos B."/>
            <person name="Cheng J.F."/>
            <person name="Woyke T."/>
            <person name="Pelin A."/>
            <person name="Henrissat B."/>
            <person name="Reynolds N.K."/>
            <person name="Benny G.L."/>
            <person name="Smith M.E."/>
            <person name="James T.Y."/>
            <person name="Grigoriev I.V."/>
        </authorList>
    </citation>
    <scope>NUCLEOTIDE SEQUENCE [LARGE SCALE GENOMIC DNA]</scope>
    <source>
        <strain evidence="3 4">ATCC 52028</strain>
    </source>
</reference>
<dbReference type="GO" id="GO:0003676">
    <property type="term" value="F:nucleic acid binding"/>
    <property type="evidence" value="ECO:0007669"/>
    <property type="project" value="InterPro"/>
</dbReference>
<dbReference type="PROSITE" id="PS00092">
    <property type="entry name" value="N6_MTASE"/>
    <property type="match status" value="1"/>
</dbReference>
<name>A0A4P9WXR8_9FUNG</name>
<dbReference type="Gene3D" id="3.40.50.150">
    <property type="entry name" value="Vaccinia Virus protein VP39"/>
    <property type="match status" value="1"/>
</dbReference>
<reference evidence="2" key="2">
    <citation type="submission" date="2018-04" db="EMBL/GenBank/DDBJ databases">
        <title>Leveraging single-cell genomics to expand the Fungal Tree of Life.</title>
        <authorList>
            <consortium name="DOE Joint Genome Institute"/>
            <person name="Ahrendt S.R."/>
            <person name="Quandt C.A."/>
            <person name="Ciobanu D."/>
            <person name="Clum A."/>
            <person name="Salamov A."/>
            <person name="Andreopoulos B."/>
            <person name="Cheng J.-F."/>
            <person name="Woyke T."/>
            <person name="Pelin A."/>
            <person name="Henrissat B."/>
            <person name="Benny G.L."/>
            <person name="Smith M.E."/>
            <person name="James T.Y."/>
            <person name="Grigoriev I.V."/>
        </authorList>
    </citation>
    <scope>NUCLEOTIDE SEQUENCE</scope>
    <source>
        <strain evidence="2">ATCC 52028</strain>
    </source>
</reference>
<dbReference type="Proteomes" id="UP000268535">
    <property type="component" value="Unassembled WGS sequence"/>
</dbReference>
<dbReference type="STRING" id="1555241.A0A4P9WXR8"/>
<keyword evidence="1" id="KW-0489">Methyltransferase</keyword>
<accession>A0A4P9WXR8</accession>
<dbReference type="Pfam" id="PF06325">
    <property type="entry name" value="PrmA"/>
    <property type="match status" value="1"/>
</dbReference>
<dbReference type="EMBL" id="ML014174">
    <property type="protein sequence ID" value="RKP01373.1"/>
    <property type="molecule type" value="Genomic_DNA"/>
</dbReference>
<dbReference type="Proteomes" id="UP000274922">
    <property type="component" value="Unassembled WGS sequence"/>
</dbReference>
<reference evidence="1" key="3">
    <citation type="submission" date="2018-08" db="EMBL/GenBank/DDBJ databases">
        <title>Leveraging single-cell genomics to expand the Fungal Tree of Life.</title>
        <authorList>
            <consortium name="DOE Joint Genome Institute"/>
            <person name="Ahrendt S.R."/>
            <person name="Quandt C.A."/>
            <person name="Ciobanu D."/>
            <person name="Clum A."/>
            <person name="Salamov A."/>
            <person name="Andreopoulos B."/>
            <person name="Cheng J.-F."/>
            <person name="Woyke T."/>
            <person name="Pelin A."/>
            <person name="Henrissat B."/>
            <person name="Reynolds N."/>
            <person name="Benny G.L."/>
            <person name="Smith M.E."/>
            <person name="James T.Y."/>
            <person name="Grigoriev I.V."/>
        </authorList>
    </citation>
    <scope>NUCLEOTIDE SEQUENCE</scope>
    <source>
        <strain evidence="1">ATCC 52028</strain>
    </source>
</reference>
<keyword evidence="1" id="KW-0808">Transferase</keyword>
<evidence type="ECO:0000313" key="3">
    <source>
        <dbReference type="Proteomes" id="UP000268535"/>
    </source>
</evidence>
<dbReference type="AlphaFoldDB" id="A0A4P9WXR8"/>
<dbReference type="EMBL" id="ML009254">
    <property type="protein sequence ID" value="RKO97482.1"/>
    <property type="molecule type" value="Genomic_DNA"/>
</dbReference>